<dbReference type="OrthoDB" id="5957901at2"/>
<evidence type="ECO:0000313" key="3">
    <source>
        <dbReference type="Proteomes" id="UP000199603"/>
    </source>
</evidence>
<name>A0A1G6U690_9GAMM</name>
<dbReference type="STRING" id="265719.SAMN04488509_102188"/>
<reference evidence="2 3" key="1">
    <citation type="submission" date="2016-10" db="EMBL/GenBank/DDBJ databases">
        <authorList>
            <person name="de Groot N.N."/>
        </authorList>
    </citation>
    <scope>NUCLEOTIDE SEQUENCE [LARGE SCALE GENOMIC DNA]</scope>
    <source>
        <strain evidence="2 3">DSM 16957</strain>
    </source>
</reference>
<evidence type="ECO:0000313" key="2">
    <source>
        <dbReference type="EMBL" id="SDD36900.1"/>
    </source>
</evidence>
<evidence type="ECO:0000259" key="1">
    <source>
        <dbReference type="PROSITE" id="PS50943"/>
    </source>
</evidence>
<dbReference type="InterPro" id="IPR001387">
    <property type="entry name" value="Cro/C1-type_HTH"/>
</dbReference>
<proteinExistence type="predicted"/>
<dbReference type="RefSeq" id="WP_091239910.1">
    <property type="nucleotide sequence ID" value="NZ_FNAG01000002.1"/>
</dbReference>
<dbReference type="EMBL" id="FNAG01000002">
    <property type="protein sequence ID" value="SDD36900.1"/>
    <property type="molecule type" value="Genomic_DNA"/>
</dbReference>
<protein>
    <submittedName>
        <fullName evidence="2">HTH-type transcriptional regulator / antitoxin HipB</fullName>
    </submittedName>
</protein>
<gene>
    <name evidence="2" type="ORF">SAMN04488509_102188</name>
</gene>
<organism evidence="2 3">
    <name type="scientific">Aquimonas voraii</name>
    <dbReference type="NCBI Taxonomy" id="265719"/>
    <lineage>
        <taxon>Bacteria</taxon>
        <taxon>Pseudomonadati</taxon>
        <taxon>Pseudomonadota</taxon>
        <taxon>Gammaproteobacteria</taxon>
        <taxon>Lysobacterales</taxon>
        <taxon>Lysobacteraceae</taxon>
        <taxon>Aquimonas</taxon>
    </lineage>
</organism>
<feature type="domain" description="HTH cro/C1-type" evidence="1">
    <location>
        <begin position="15"/>
        <end position="73"/>
    </location>
</feature>
<dbReference type="AlphaFoldDB" id="A0A1G6U690"/>
<dbReference type="Proteomes" id="UP000199603">
    <property type="component" value="Unassembled WGS sequence"/>
</dbReference>
<dbReference type="Pfam" id="PF01381">
    <property type="entry name" value="HTH_3"/>
    <property type="match status" value="1"/>
</dbReference>
<sequence>MRLHADTPQQLAAVLRGRRLSAELTQREAGSKVGLLQKTVSSLETDPSGSSIASLYKLLSALQLRLVLEPNEAPADDPQSPEW</sequence>
<dbReference type="SUPFAM" id="SSF47413">
    <property type="entry name" value="lambda repressor-like DNA-binding domains"/>
    <property type="match status" value="1"/>
</dbReference>
<dbReference type="CDD" id="cd00093">
    <property type="entry name" value="HTH_XRE"/>
    <property type="match status" value="1"/>
</dbReference>
<keyword evidence="3" id="KW-1185">Reference proteome</keyword>
<dbReference type="InterPro" id="IPR010982">
    <property type="entry name" value="Lambda_DNA-bd_dom_sf"/>
</dbReference>
<dbReference type="Gene3D" id="1.10.260.40">
    <property type="entry name" value="lambda repressor-like DNA-binding domains"/>
    <property type="match status" value="1"/>
</dbReference>
<dbReference type="GO" id="GO:0003677">
    <property type="term" value="F:DNA binding"/>
    <property type="evidence" value="ECO:0007669"/>
    <property type="project" value="InterPro"/>
</dbReference>
<dbReference type="PROSITE" id="PS50943">
    <property type="entry name" value="HTH_CROC1"/>
    <property type="match status" value="1"/>
</dbReference>
<accession>A0A1G6U690</accession>